<proteinExistence type="predicted"/>
<sequence>MTIVYSAFANSRMRLLNEVDQRAVRDVVYEMELGLPAEQISTSSARTGTVLDQPEKITVHLNGYYLCFRKEPCGYNFLSIVKEDEVVAV</sequence>
<keyword evidence="2" id="KW-1185">Reference proteome</keyword>
<protein>
    <submittedName>
        <fullName evidence="1">Uncharacterized protein</fullName>
    </submittedName>
</protein>
<dbReference type="Proteomes" id="UP000602284">
    <property type="component" value="Unassembled WGS sequence"/>
</dbReference>
<accession>A0ABS1J6F4</accession>
<gene>
    <name evidence="1" type="ORF">JJB07_03905</name>
</gene>
<reference evidence="1 2" key="1">
    <citation type="submission" date="2021-01" db="EMBL/GenBank/DDBJ databases">
        <title>Tumebacillus sp. strain ITR2 16S ribosomal RNA gene Genome sequencing and assembly.</title>
        <authorList>
            <person name="Kang M."/>
        </authorList>
    </citation>
    <scope>NUCLEOTIDE SEQUENCE [LARGE SCALE GENOMIC DNA]</scope>
    <source>
        <strain evidence="1 2">ITR2</strain>
    </source>
</reference>
<evidence type="ECO:0000313" key="2">
    <source>
        <dbReference type="Proteomes" id="UP000602284"/>
    </source>
</evidence>
<evidence type="ECO:0000313" key="1">
    <source>
        <dbReference type="EMBL" id="MBL0385785.1"/>
    </source>
</evidence>
<organism evidence="1 2">
    <name type="scientific">Tumebacillus amylolyticus</name>
    <dbReference type="NCBI Taxonomy" id="2801339"/>
    <lineage>
        <taxon>Bacteria</taxon>
        <taxon>Bacillati</taxon>
        <taxon>Bacillota</taxon>
        <taxon>Bacilli</taxon>
        <taxon>Bacillales</taxon>
        <taxon>Alicyclobacillaceae</taxon>
        <taxon>Tumebacillus</taxon>
    </lineage>
</organism>
<name>A0ABS1J6F4_9BACL</name>
<dbReference type="EMBL" id="JAEQNB010000001">
    <property type="protein sequence ID" value="MBL0385785.1"/>
    <property type="molecule type" value="Genomic_DNA"/>
</dbReference>
<comment type="caution">
    <text evidence="1">The sequence shown here is derived from an EMBL/GenBank/DDBJ whole genome shotgun (WGS) entry which is preliminary data.</text>
</comment>
<dbReference type="RefSeq" id="WP_201631284.1">
    <property type="nucleotide sequence ID" value="NZ_JAEQNB010000001.1"/>
</dbReference>